<dbReference type="Proteomes" id="UP001367676">
    <property type="component" value="Unassembled WGS sequence"/>
</dbReference>
<proteinExistence type="predicted"/>
<evidence type="ECO:0000313" key="3">
    <source>
        <dbReference type="Proteomes" id="UP001367676"/>
    </source>
</evidence>
<feature type="region of interest" description="Disordered" evidence="1">
    <location>
        <begin position="38"/>
        <end position="69"/>
    </location>
</feature>
<dbReference type="AlphaFoldDB" id="A0AAN9TKZ2"/>
<organism evidence="2 3">
    <name type="scientific">Parthenolecanium corni</name>
    <dbReference type="NCBI Taxonomy" id="536013"/>
    <lineage>
        <taxon>Eukaryota</taxon>
        <taxon>Metazoa</taxon>
        <taxon>Ecdysozoa</taxon>
        <taxon>Arthropoda</taxon>
        <taxon>Hexapoda</taxon>
        <taxon>Insecta</taxon>
        <taxon>Pterygota</taxon>
        <taxon>Neoptera</taxon>
        <taxon>Paraneoptera</taxon>
        <taxon>Hemiptera</taxon>
        <taxon>Sternorrhyncha</taxon>
        <taxon>Coccoidea</taxon>
        <taxon>Coccidae</taxon>
        <taxon>Parthenolecanium</taxon>
    </lineage>
</organism>
<gene>
    <name evidence="2" type="ORF">V9T40_011587</name>
</gene>
<name>A0AAN9TKZ2_9HEMI</name>
<comment type="caution">
    <text evidence="2">The sequence shown here is derived from an EMBL/GenBank/DDBJ whole genome shotgun (WGS) entry which is preliminary data.</text>
</comment>
<reference evidence="2 3" key="1">
    <citation type="submission" date="2024-03" db="EMBL/GenBank/DDBJ databases">
        <title>Adaptation during the transition from Ophiocordyceps entomopathogen to insect associate is accompanied by gene loss and intensified selection.</title>
        <authorList>
            <person name="Ward C.M."/>
            <person name="Onetto C.A."/>
            <person name="Borneman A.R."/>
        </authorList>
    </citation>
    <scope>NUCLEOTIDE SEQUENCE [LARGE SCALE GENOMIC DNA]</scope>
    <source>
        <strain evidence="2">AWRI1</strain>
        <tissue evidence="2">Single Adult Female</tissue>
    </source>
</reference>
<sequence length="107" mass="12196">MMIQCHQELMNAWETCIADNRLRRGLSVSDSLCQYYSDSMNSPSRRRRMSTNSSSSDERIPLNPAGSSSLAYGHDTITVFKKRNKPTDGQQFEFEVHAPMDNMETSI</sequence>
<protein>
    <submittedName>
        <fullName evidence="2">Uncharacterized protein</fullName>
    </submittedName>
</protein>
<dbReference type="EMBL" id="JBBCAQ010000037">
    <property type="protein sequence ID" value="KAK7574396.1"/>
    <property type="molecule type" value="Genomic_DNA"/>
</dbReference>
<evidence type="ECO:0000313" key="2">
    <source>
        <dbReference type="EMBL" id="KAK7574396.1"/>
    </source>
</evidence>
<evidence type="ECO:0000256" key="1">
    <source>
        <dbReference type="SAM" id="MobiDB-lite"/>
    </source>
</evidence>
<accession>A0AAN9TKZ2</accession>
<keyword evidence="3" id="KW-1185">Reference proteome</keyword>